<comment type="caution">
    <text evidence="1">The sequence shown here is derived from an EMBL/GenBank/DDBJ whole genome shotgun (WGS) entry which is preliminary data.</text>
</comment>
<dbReference type="AlphaFoldDB" id="X1N1Z1"/>
<gene>
    <name evidence="1" type="ORF">S06H3_13149</name>
</gene>
<sequence length="208" mass="25149">MSFAVDRLRKRTDLDLKKWDSLWQLNRVRYFTFAIFDIFENNLHVRQNKRYILNYIKKHIKDIRGFYRPDFFDVDIVKVIKKILTEDKENKFLGDVFEIVKRLIIERRDDIFYLKAQRDSSWERGEVAKLLQDVYRKATSELKEKIYELIVSAFNLIEDDGEFSHYTPSDIFDILENYLIEAKPINIEQDRQNNKVLLESISKIKDLI</sequence>
<protein>
    <submittedName>
        <fullName evidence="1">Uncharacterized protein</fullName>
    </submittedName>
</protein>
<accession>X1N1Z1</accession>
<feature type="non-terminal residue" evidence="1">
    <location>
        <position position="208"/>
    </location>
</feature>
<reference evidence="1" key="1">
    <citation type="journal article" date="2014" name="Front. Microbiol.">
        <title>High frequency of phylogenetically diverse reductive dehalogenase-homologous genes in deep subseafloor sedimentary metagenomes.</title>
        <authorList>
            <person name="Kawai M."/>
            <person name="Futagami T."/>
            <person name="Toyoda A."/>
            <person name="Takaki Y."/>
            <person name="Nishi S."/>
            <person name="Hori S."/>
            <person name="Arai W."/>
            <person name="Tsubouchi T."/>
            <person name="Morono Y."/>
            <person name="Uchiyama I."/>
            <person name="Ito T."/>
            <person name="Fujiyama A."/>
            <person name="Inagaki F."/>
            <person name="Takami H."/>
        </authorList>
    </citation>
    <scope>NUCLEOTIDE SEQUENCE</scope>
    <source>
        <strain evidence="1">Expedition CK06-06</strain>
    </source>
</reference>
<proteinExistence type="predicted"/>
<organism evidence="1">
    <name type="scientific">marine sediment metagenome</name>
    <dbReference type="NCBI Taxonomy" id="412755"/>
    <lineage>
        <taxon>unclassified sequences</taxon>
        <taxon>metagenomes</taxon>
        <taxon>ecological metagenomes</taxon>
    </lineage>
</organism>
<dbReference type="EMBL" id="BARV01006417">
    <property type="protein sequence ID" value="GAI12609.1"/>
    <property type="molecule type" value="Genomic_DNA"/>
</dbReference>
<evidence type="ECO:0000313" key="1">
    <source>
        <dbReference type="EMBL" id="GAI12609.1"/>
    </source>
</evidence>
<name>X1N1Z1_9ZZZZ</name>